<dbReference type="SMART" id="SM00530">
    <property type="entry name" value="HTH_XRE"/>
    <property type="match status" value="1"/>
</dbReference>
<accession>A0AA51R2S0</accession>
<keyword evidence="4" id="KW-1185">Reference proteome</keyword>
<dbReference type="AlphaFoldDB" id="A0AA51R2S0"/>
<dbReference type="RefSeq" id="WP_308133216.1">
    <property type="nucleotide sequence ID" value="NZ_CP133217.1"/>
</dbReference>
<evidence type="ECO:0000313" key="4">
    <source>
        <dbReference type="Proteomes" id="UP001223336"/>
    </source>
</evidence>
<dbReference type="Pfam" id="PF01381">
    <property type="entry name" value="HTH_3"/>
    <property type="match status" value="1"/>
</dbReference>
<reference evidence="3 4" key="1">
    <citation type="submission" date="2023-08" db="EMBL/GenBank/DDBJ databases">
        <title>New molecular markers tilS and rpoB for phylogenetic and monitoring studies of the genus Thiothrix biodiversity.</title>
        <authorList>
            <person name="Ravin N.V."/>
            <person name="Smolyakov D."/>
            <person name="Markov N.D."/>
            <person name="Beletsky A.V."/>
            <person name="Mardanov A.V."/>
            <person name="Rudenko T.S."/>
            <person name="Grabovich M.Y."/>
        </authorList>
    </citation>
    <scope>NUCLEOTIDE SEQUENCE</scope>
    <source>
        <strain evidence="3">DNT52</strain>
        <strain evidence="2 4">H33</strain>
    </source>
</reference>
<dbReference type="Proteomes" id="UP001223336">
    <property type="component" value="Unassembled WGS sequence"/>
</dbReference>
<evidence type="ECO:0000313" key="3">
    <source>
        <dbReference type="EMBL" id="WML88164.1"/>
    </source>
</evidence>
<feature type="domain" description="HTH cro/C1-type" evidence="1">
    <location>
        <begin position="25"/>
        <end position="84"/>
    </location>
</feature>
<evidence type="ECO:0000259" key="1">
    <source>
        <dbReference type="PROSITE" id="PS50943"/>
    </source>
</evidence>
<evidence type="ECO:0000313" key="2">
    <source>
        <dbReference type="EMBL" id="MDQ5766975.1"/>
    </source>
</evidence>
<dbReference type="Gene3D" id="1.10.260.40">
    <property type="entry name" value="lambda repressor-like DNA-binding domains"/>
    <property type="match status" value="1"/>
</dbReference>
<dbReference type="CDD" id="cd00093">
    <property type="entry name" value="HTH_XRE"/>
    <property type="match status" value="1"/>
</dbReference>
<dbReference type="EMBL" id="JAVFKN010000001">
    <property type="protein sequence ID" value="MDQ5766975.1"/>
    <property type="molecule type" value="Genomic_DNA"/>
</dbReference>
<dbReference type="EMBL" id="CP133217">
    <property type="protein sequence ID" value="WML88164.1"/>
    <property type="molecule type" value="Genomic_DNA"/>
</dbReference>
<dbReference type="SUPFAM" id="SSF47413">
    <property type="entry name" value="lambda repressor-like DNA-binding domains"/>
    <property type="match status" value="1"/>
</dbReference>
<proteinExistence type="predicted"/>
<name>A0AA51R2S0_9GAMM</name>
<dbReference type="InterPro" id="IPR010982">
    <property type="entry name" value="Lambda_DNA-bd_dom_sf"/>
</dbReference>
<sequence length="113" mass="12643">MVVMSQPRTYSRYTIAASQLLGQQIRLGRKRRKWTAHALAERAGISRSTLQKIESGDMGVAIGLVFEVAALVGVRLFDADSTELNRQISHTSEVLALLPKHTHPDRQEVEDDF</sequence>
<gene>
    <name evidence="2" type="ORF">RCC75_00430</name>
    <name evidence="3" type="ORF">RCG00_07250</name>
</gene>
<dbReference type="InterPro" id="IPR001387">
    <property type="entry name" value="Cro/C1-type_HTH"/>
</dbReference>
<dbReference type="PROSITE" id="PS50943">
    <property type="entry name" value="HTH_CROC1"/>
    <property type="match status" value="1"/>
</dbReference>
<dbReference type="Proteomes" id="UP001229862">
    <property type="component" value="Chromosome"/>
</dbReference>
<organism evidence="3">
    <name type="scientific">Thiothrix subterranea</name>
    <dbReference type="NCBI Taxonomy" id="2735563"/>
    <lineage>
        <taxon>Bacteria</taxon>
        <taxon>Pseudomonadati</taxon>
        <taxon>Pseudomonadota</taxon>
        <taxon>Gammaproteobacteria</taxon>
        <taxon>Thiotrichales</taxon>
        <taxon>Thiotrichaceae</taxon>
        <taxon>Thiothrix</taxon>
    </lineage>
</organism>
<dbReference type="GO" id="GO:0003677">
    <property type="term" value="F:DNA binding"/>
    <property type="evidence" value="ECO:0007669"/>
    <property type="project" value="InterPro"/>
</dbReference>
<protein>
    <submittedName>
        <fullName evidence="3">Helix-turn-helix transcriptional regulator</fullName>
    </submittedName>
</protein>